<feature type="transmembrane region" description="Helical" evidence="1">
    <location>
        <begin position="469"/>
        <end position="496"/>
    </location>
</feature>
<feature type="transmembrane region" description="Helical" evidence="1">
    <location>
        <begin position="359"/>
        <end position="378"/>
    </location>
</feature>
<evidence type="ECO:0000313" key="2">
    <source>
        <dbReference type="Proteomes" id="UP000046395"/>
    </source>
</evidence>
<accession>A0A5S6PYK7</accession>
<evidence type="ECO:0000256" key="1">
    <source>
        <dbReference type="SAM" id="Phobius"/>
    </source>
</evidence>
<protein>
    <submittedName>
        <fullName evidence="3 4">Glycosylphosphatidylinositol anchor attachment 1 protein</fullName>
    </submittedName>
</protein>
<keyword evidence="1" id="KW-0472">Membrane</keyword>
<reference evidence="3 4" key="3">
    <citation type="submission" date="2019-12" db="UniProtKB">
        <authorList>
            <consortium name="WormBaseParasite"/>
        </authorList>
    </citation>
    <scope>IDENTIFICATION</scope>
</reference>
<dbReference type="STRING" id="70415.A0A5S6PYK7"/>
<feature type="transmembrane region" description="Helical" evidence="1">
    <location>
        <begin position="440"/>
        <end position="457"/>
    </location>
</feature>
<dbReference type="Pfam" id="PF04114">
    <property type="entry name" value="Gaa1"/>
    <property type="match status" value="1"/>
</dbReference>
<keyword evidence="1" id="KW-1133">Transmembrane helix</keyword>
<keyword evidence="2" id="KW-1185">Reference proteome</keyword>
<feature type="transmembrane region" description="Helical" evidence="1">
    <location>
        <begin position="403"/>
        <end position="428"/>
    </location>
</feature>
<dbReference type="GO" id="GO:0042765">
    <property type="term" value="C:GPI-anchor transamidase complex"/>
    <property type="evidence" value="ECO:0007669"/>
    <property type="project" value="InterPro"/>
</dbReference>
<dbReference type="PANTHER" id="PTHR13304:SF0">
    <property type="entry name" value="GLYCOSYLPHOSPHATIDYLINOSITOL ANCHOR ATTACHMENT 1 PROTEIN"/>
    <property type="match status" value="1"/>
</dbReference>
<keyword evidence="1" id="KW-0812">Transmembrane</keyword>
<dbReference type="WBParaSite" id="TMUE_2000007644.1">
    <property type="protein sequence ID" value="TMUE_2000007644.1"/>
    <property type="gene ID" value="WBGene00286922"/>
</dbReference>
<name>A0A5S6PYK7_TRIMR</name>
<reference evidence="2" key="2">
    <citation type="submission" date="2014-03" db="EMBL/GenBank/DDBJ databases">
        <title>The whipworm genome and dual-species transcriptomics of an intimate host-pathogen interaction.</title>
        <authorList>
            <person name="Foth B.J."/>
            <person name="Tsai I.J."/>
            <person name="Reid A.J."/>
            <person name="Bancroft A.J."/>
            <person name="Nichol S."/>
            <person name="Tracey A."/>
            <person name="Holroyd N."/>
            <person name="Cotton J.A."/>
            <person name="Stanley E.J."/>
            <person name="Zarowiecki M."/>
            <person name="Liu J.Z."/>
            <person name="Huckvale T."/>
            <person name="Cooper P.J."/>
            <person name="Grencis R.K."/>
            <person name="Berriman M."/>
        </authorList>
    </citation>
    <scope>NUCLEOTIDE SEQUENCE [LARGE SCALE GENOMIC DNA]</scope>
    <source>
        <strain evidence="2">Edinburgh</strain>
    </source>
</reference>
<dbReference type="Proteomes" id="UP000046395">
    <property type="component" value="Unassembled WGS sequence"/>
</dbReference>
<sequence>MSCGKKTGPARLKTWIIENGNRLTVLSYVCGLIYYAVIVHPAMKYSTYVSESALLVGLVDEEIKNPNIFFAENPRLMNFSKGAVDAAVQWAFARFNELSLEAGLHSFAVDSPLAKNVSATTAYGMLRTRKGSSTECVVVSAAADSPFSVAFLFYLAKSFKSRRYWAKNILFIVSEHPLGMMAWLSAYHFGGHPFIRTEKVSLQAGRIEIALHIRADVGGSPTHVNIDYNSLNGQLPNLDLVNLAVKSIRKHGLVPTFFMQRSKKAATELDDMIARGKTFLYCLLNQAVSAPVDAHTVFGQFGIHAVSLSAYSRSKRPSTINGRHAFARAIESMLRSVNNLQELLHQSFFFYVLPSVDSYVSIGVYSPGIGLFLLVPLLQAAKCRLTFTFNGCQLKDDQGTAKAVSFMPVVTWLSVPLSAGVALLPYFAHSLGAKWSGYPTSALLACHASVFLLPFVVHGSRLERDYFYATVKFVLLLVLGLTMASISVLNFGLGLACSCTFAPVVTLMRPSKSVCAFLIQLALLVTVHPIVLFCAMRKIQAVLSAFPNLPADPALTSSLFNLLVDSRDCICEMISSNMLYTDWSYSIAVVCFTIWLAALGYILPSYV</sequence>
<feature type="transmembrane region" description="Helical" evidence="1">
    <location>
        <begin position="21"/>
        <end position="43"/>
    </location>
</feature>
<proteinExistence type="predicted"/>
<evidence type="ECO:0000313" key="3">
    <source>
        <dbReference type="WBParaSite" id="TMUE_0000000043.1"/>
    </source>
</evidence>
<reference evidence="2" key="1">
    <citation type="submission" date="2013-11" db="EMBL/GenBank/DDBJ databases">
        <authorList>
            <person name="Aslett M."/>
        </authorList>
    </citation>
    <scope>NUCLEOTIDE SEQUENCE [LARGE SCALE GENOMIC DNA]</scope>
    <source>
        <strain evidence="2">Edinburgh</strain>
    </source>
</reference>
<dbReference type="InterPro" id="IPR007246">
    <property type="entry name" value="Gaa1"/>
</dbReference>
<feature type="transmembrane region" description="Helical" evidence="1">
    <location>
        <begin position="583"/>
        <end position="603"/>
    </location>
</feature>
<dbReference type="AlphaFoldDB" id="A0A5S6PYK7"/>
<evidence type="ECO:0000313" key="4">
    <source>
        <dbReference type="WBParaSite" id="TMUE_2000007644.1"/>
    </source>
</evidence>
<feature type="transmembrane region" description="Helical" evidence="1">
    <location>
        <begin position="516"/>
        <end position="536"/>
    </location>
</feature>
<dbReference type="PANTHER" id="PTHR13304">
    <property type="entry name" value="GLYCOSYLPHOSPHATIDYLINOSITOL ANCHOR ATTACHMENT 1 PROTEIN"/>
    <property type="match status" value="1"/>
</dbReference>
<dbReference type="GO" id="GO:0016255">
    <property type="term" value="P:attachment of GPI anchor to protein"/>
    <property type="evidence" value="ECO:0007669"/>
    <property type="project" value="TreeGrafter"/>
</dbReference>
<dbReference type="WBParaSite" id="TMUE_0000000043.1">
    <property type="protein sequence ID" value="TMUE_0000000043.1"/>
    <property type="gene ID" value="WBGene00295991"/>
</dbReference>
<organism evidence="2 3">
    <name type="scientific">Trichuris muris</name>
    <name type="common">Mouse whipworm</name>
    <dbReference type="NCBI Taxonomy" id="70415"/>
    <lineage>
        <taxon>Eukaryota</taxon>
        <taxon>Metazoa</taxon>
        <taxon>Ecdysozoa</taxon>
        <taxon>Nematoda</taxon>
        <taxon>Enoplea</taxon>
        <taxon>Dorylaimia</taxon>
        <taxon>Trichinellida</taxon>
        <taxon>Trichuridae</taxon>
        <taxon>Trichuris</taxon>
    </lineage>
</organism>